<dbReference type="OrthoDB" id="18797at2759"/>
<evidence type="ECO:0000313" key="5">
    <source>
        <dbReference type="Proteomes" id="UP000240493"/>
    </source>
</evidence>
<name>A0A2T3YWH0_TRIA4</name>
<dbReference type="Pfam" id="PF00149">
    <property type="entry name" value="Metallophos"/>
    <property type="match status" value="1"/>
</dbReference>
<dbReference type="PANTHER" id="PTHR32114">
    <property type="entry name" value="ABC TRANSPORTER ABCH.3"/>
    <property type="match status" value="1"/>
</dbReference>
<evidence type="ECO:0008006" key="6">
    <source>
        <dbReference type="Google" id="ProtNLM"/>
    </source>
</evidence>
<dbReference type="PANTHER" id="PTHR32114:SF2">
    <property type="entry name" value="ABC TRANSPORTER ABCH.3"/>
    <property type="match status" value="1"/>
</dbReference>
<dbReference type="Proteomes" id="UP000240493">
    <property type="component" value="Unassembled WGS sequence"/>
</dbReference>
<dbReference type="CDD" id="cd00267">
    <property type="entry name" value="ABC_ATPase"/>
    <property type="match status" value="1"/>
</dbReference>
<reference evidence="4 5" key="1">
    <citation type="submission" date="2016-07" db="EMBL/GenBank/DDBJ databases">
        <title>Multiple horizontal gene transfer events from other fungi enriched the ability of initially mycotrophic Trichoderma (Ascomycota) to feed on dead plant biomass.</title>
        <authorList>
            <consortium name="DOE Joint Genome Institute"/>
            <person name="Aerts A."/>
            <person name="Atanasova L."/>
            <person name="Chenthamara K."/>
            <person name="Zhang J."/>
            <person name="Grujic M."/>
            <person name="Henrissat B."/>
            <person name="Kuo A."/>
            <person name="Salamov A."/>
            <person name="Lipzen A."/>
            <person name="Labutti K."/>
            <person name="Barry K."/>
            <person name="Miao Y."/>
            <person name="Rahimi M.J."/>
            <person name="Shen Q."/>
            <person name="Grigoriev I.V."/>
            <person name="Kubicek C.P."/>
            <person name="Druzhinina I.S."/>
        </authorList>
    </citation>
    <scope>NUCLEOTIDE SEQUENCE [LARGE SCALE GENOMIC DNA]</scope>
    <source>
        <strain evidence="4 5">CBS 433.97</strain>
    </source>
</reference>
<dbReference type="Gene3D" id="3.60.21.10">
    <property type="match status" value="1"/>
</dbReference>
<evidence type="ECO:0000313" key="4">
    <source>
        <dbReference type="EMBL" id="PTB36874.1"/>
    </source>
</evidence>
<evidence type="ECO:0000259" key="2">
    <source>
        <dbReference type="Pfam" id="PF00149"/>
    </source>
</evidence>
<keyword evidence="5" id="KW-1185">Reference proteome</keyword>
<dbReference type="Gene3D" id="3.40.50.300">
    <property type="entry name" value="P-loop containing nucleotide triphosphate hydrolases"/>
    <property type="match status" value="2"/>
</dbReference>
<dbReference type="EMBL" id="KZ679269">
    <property type="protein sequence ID" value="PTB36874.1"/>
    <property type="molecule type" value="Genomic_DNA"/>
</dbReference>
<dbReference type="GO" id="GO:0003677">
    <property type="term" value="F:DNA binding"/>
    <property type="evidence" value="ECO:0007669"/>
    <property type="project" value="UniProtKB-ARBA"/>
</dbReference>
<dbReference type="GO" id="GO:0016887">
    <property type="term" value="F:ATP hydrolysis activity"/>
    <property type="evidence" value="ECO:0007669"/>
    <property type="project" value="InterPro"/>
</dbReference>
<dbReference type="SUPFAM" id="SSF52540">
    <property type="entry name" value="P-loop containing nucleoside triphosphate hydrolases"/>
    <property type="match status" value="1"/>
</dbReference>
<proteinExistence type="predicted"/>
<evidence type="ECO:0000256" key="1">
    <source>
        <dbReference type="SAM" id="Coils"/>
    </source>
</evidence>
<dbReference type="InterPro" id="IPR029052">
    <property type="entry name" value="Metallo-depent_PP-like"/>
</dbReference>
<dbReference type="InterPro" id="IPR038729">
    <property type="entry name" value="Rad50/SbcC_AAA"/>
</dbReference>
<dbReference type="InterPro" id="IPR004843">
    <property type="entry name" value="Calcineurin-like_PHP"/>
</dbReference>
<evidence type="ECO:0000259" key="3">
    <source>
        <dbReference type="Pfam" id="PF13476"/>
    </source>
</evidence>
<keyword evidence="1" id="KW-0175">Coiled coil</keyword>
<dbReference type="STRING" id="1042311.A0A2T3YWH0"/>
<feature type="coiled-coil region" evidence="1">
    <location>
        <begin position="660"/>
        <end position="694"/>
    </location>
</feature>
<sequence>MQRPFTGAVRWLLLSDLHFKRYDLDRVWKTAQWIVSEAKRNQVQRVVICGDLLTSRTMQPTHVLSACYRFISLLSDAVPRVHIVLGNHDLAYRRDYQTTALDALNISRLAPYVSLHSSIARHEWDGRSVLLLPFREEQDELAEAVAALGPSEASKTVAFAHLAINKAITQRYVVNTGINRPYPANSITYRGLTGPDRFASLARTFTGHFHSHQTIIQKQPRHNSTVDMRGSITYLGSPLQLNWADLNDEQRGVVLFNPETLEHELLTNPHAVDYITADIHQVLDGQIDKGTVEGKHVMLLGELTHIKYVTAREKLLSLGVRSVRDWTPVAFAFRAGFGASVPASDAAVQLLEEPTNDETGPDMTSDAALDSNLYSEPRAGKLDLAGEVRKYVEALDLNGSLLLRRDELTRVGQRIIHASREIEDQDSEAEVSHRDFLDGLTQPTDTRTITEPSTDVFVAEPRRLTITNFLGVQTTTTIDFRQDLPRGLTFLVGKNGSGKSTVVEAMVWCQFGQCVRSGLTVNDVVNDQVGKDCSVVLEFANGYTIARYRKHKIFGNRIIVSLHGEPQPQFEHPTARTTQEAINDLLGTDYKTYVRTVVLSQESATSFLNSTLTQRRDFIEASLGLSILDQCGQVSKLLLRDIDNDVDKSKVELDGLTQTKGYVEHRIKELDQTRKQLEKEAAKVVASLTTATQKHTDSTSRIDELRPFDEEYALFEHDQCVAETEIVGRGQQISAASTRAQGFPKLSQSAKLNINFDGEISLLQDQIYSEQENLNRIEKLFAQIQAQKLVKPASWLGQLQRQTSERLSAMTAAHPVGVYKILHAIKISMLYFRLIAIGGLFRITGITSGGSQVTSAQDYSQKEAAINSLRGDVKNSASRLQSLKHKTDKVIALETSAINYTLMIKEQLAQIIQGQKVCEALRQRVTLKQSEIDTYSGLLKKEQSHLHLLSSEYDALDTKLKDLKADREIFAFWSSALAKRPRRASSSSLSRSTAKAATNFREIALAKSLSELNARLVQVLTVLYDDTQRGRVMAAGMLRSLFDADSVDSMMDTFISSPRGVQTSLAYGKQSGGERKRVDLALYFALLQLTWSKSAHRAHYVFIDEVFDNLDEAGQAAVAKWCGLISQTVADWVLMITHSRFLSEQDPGEYAGKVSVVRAEKGQRGAELYTDGRRIGVHDGDS</sequence>
<accession>A0A2T3YWH0</accession>
<feature type="domain" description="Calcineurin-like phosphoesterase" evidence="2">
    <location>
        <begin position="12"/>
        <end position="98"/>
    </location>
</feature>
<dbReference type="SUPFAM" id="SSF56300">
    <property type="entry name" value="Metallo-dependent phosphatases"/>
    <property type="match status" value="1"/>
</dbReference>
<feature type="domain" description="Rad50/SbcC-type AAA" evidence="3">
    <location>
        <begin position="463"/>
        <end position="680"/>
    </location>
</feature>
<dbReference type="AlphaFoldDB" id="A0A2T3YWH0"/>
<organism evidence="4 5">
    <name type="scientific">Trichoderma asperellum (strain ATCC 204424 / CBS 433.97 / NBRC 101777)</name>
    <dbReference type="NCBI Taxonomy" id="1042311"/>
    <lineage>
        <taxon>Eukaryota</taxon>
        <taxon>Fungi</taxon>
        <taxon>Dikarya</taxon>
        <taxon>Ascomycota</taxon>
        <taxon>Pezizomycotina</taxon>
        <taxon>Sordariomycetes</taxon>
        <taxon>Hypocreomycetidae</taxon>
        <taxon>Hypocreales</taxon>
        <taxon>Hypocreaceae</taxon>
        <taxon>Trichoderma</taxon>
    </lineage>
</organism>
<gene>
    <name evidence="4" type="ORF">M441DRAFT_61594</name>
</gene>
<dbReference type="GO" id="GO:0006302">
    <property type="term" value="P:double-strand break repair"/>
    <property type="evidence" value="ECO:0007669"/>
    <property type="project" value="InterPro"/>
</dbReference>
<dbReference type="InterPro" id="IPR027417">
    <property type="entry name" value="P-loop_NTPase"/>
</dbReference>
<dbReference type="Pfam" id="PF13476">
    <property type="entry name" value="AAA_23"/>
    <property type="match status" value="1"/>
</dbReference>
<protein>
    <recommendedName>
        <fullName evidence="6">Rad50/SbcC-type AAA domain-containing protein</fullName>
    </recommendedName>
</protein>